<comment type="caution">
    <text evidence="1">The sequence shown here is derived from an EMBL/GenBank/DDBJ whole genome shotgun (WGS) entry which is preliminary data.</text>
</comment>
<reference evidence="1" key="1">
    <citation type="journal article" date="2020" name="Nat. Commun.">
        <title>Large-scale genome sequencing of mycorrhizal fungi provides insights into the early evolution of symbiotic traits.</title>
        <authorList>
            <person name="Miyauchi S."/>
            <person name="Kiss E."/>
            <person name="Kuo A."/>
            <person name="Drula E."/>
            <person name="Kohler A."/>
            <person name="Sanchez-Garcia M."/>
            <person name="Morin E."/>
            <person name="Andreopoulos B."/>
            <person name="Barry K.W."/>
            <person name="Bonito G."/>
            <person name="Buee M."/>
            <person name="Carver A."/>
            <person name="Chen C."/>
            <person name="Cichocki N."/>
            <person name="Clum A."/>
            <person name="Culley D."/>
            <person name="Crous P.W."/>
            <person name="Fauchery L."/>
            <person name="Girlanda M."/>
            <person name="Hayes R.D."/>
            <person name="Keri Z."/>
            <person name="LaButti K."/>
            <person name="Lipzen A."/>
            <person name="Lombard V."/>
            <person name="Magnuson J."/>
            <person name="Maillard F."/>
            <person name="Murat C."/>
            <person name="Nolan M."/>
            <person name="Ohm R.A."/>
            <person name="Pangilinan J."/>
            <person name="Pereira M.F."/>
            <person name="Perotto S."/>
            <person name="Peter M."/>
            <person name="Pfister S."/>
            <person name="Riley R."/>
            <person name="Sitrit Y."/>
            <person name="Stielow J.B."/>
            <person name="Szollosi G."/>
            <person name="Zifcakova L."/>
            <person name="Stursova M."/>
            <person name="Spatafora J.W."/>
            <person name="Tedersoo L."/>
            <person name="Vaario L.M."/>
            <person name="Yamada A."/>
            <person name="Yan M."/>
            <person name="Wang P."/>
            <person name="Xu J."/>
            <person name="Bruns T."/>
            <person name="Baldrian P."/>
            <person name="Vilgalys R."/>
            <person name="Dunand C."/>
            <person name="Henrissat B."/>
            <person name="Grigoriev I.V."/>
            <person name="Hibbett D."/>
            <person name="Nagy L.G."/>
            <person name="Martin F.M."/>
        </authorList>
    </citation>
    <scope>NUCLEOTIDE SEQUENCE</scope>
    <source>
        <strain evidence="1">UP504</strain>
    </source>
</reference>
<dbReference type="EMBL" id="MU129237">
    <property type="protein sequence ID" value="KAF9504336.1"/>
    <property type="molecule type" value="Genomic_DNA"/>
</dbReference>
<gene>
    <name evidence="1" type="ORF">BS47DRAFT_688794</name>
</gene>
<accession>A0A9P6DGV2</accession>
<organism evidence="1 2">
    <name type="scientific">Hydnum rufescens UP504</name>
    <dbReference type="NCBI Taxonomy" id="1448309"/>
    <lineage>
        <taxon>Eukaryota</taxon>
        <taxon>Fungi</taxon>
        <taxon>Dikarya</taxon>
        <taxon>Basidiomycota</taxon>
        <taxon>Agaricomycotina</taxon>
        <taxon>Agaricomycetes</taxon>
        <taxon>Cantharellales</taxon>
        <taxon>Hydnaceae</taxon>
        <taxon>Hydnum</taxon>
    </lineage>
</organism>
<evidence type="ECO:0000313" key="2">
    <source>
        <dbReference type="Proteomes" id="UP000886523"/>
    </source>
</evidence>
<keyword evidence="2" id="KW-1185">Reference proteome</keyword>
<name>A0A9P6DGV2_9AGAM</name>
<proteinExistence type="predicted"/>
<dbReference type="Proteomes" id="UP000886523">
    <property type="component" value="Unassembled WGS sequence"/>
</dbReference>
<evidence type="ECO:0000313" key="1">
    <source>
        <dbReference type="EMBL" id="KAF9504336.1"/>
    </source>
</evidence>
<dbReference type="AlphaFoldDB" id="A0A9P6DGV2"/>
<protein>
    <submittedName>
        <fullName evidence="1">Uncharacterized protein</fullName>
    </submittedName>
</protein>
<sequence length="106" mass="11418">MVSGNRTTPTVDARSFVAMAKAKPPLISWVREFYEKITSLKSPLRAFLSGDVRDIKCCKDSGGVGIVFMSLLSRQLNELPVPLSAHMCPHPEQGGADCLVADGEAV</sequence>